<dbReference type="SUPFAM" id="SSF48371">
    <property type="entry name" value="ARM repeat"/>
    <property type="match status" value="1"/>
</dbReference>
<feature type="domain" description="Mon2 C-terminal" evidence="3">
    <location>
        <begin position="679"/>
        <end position="828"/>
    </location>
</feature>
<accession>A0A0E0N335</accession>
<keyword evidence="6" id="KW-1185">Reference proteome</keyword>
<dbReference type="Proteomes" id="UP000008022">
    <property type="component" value="Unassembled WGS sequence"/>
</dbReference>
<dbReference type="InterPro" id="IPR016024">
    <property type="entry name" value="ARM-type_fold"/>
</dbReference>
<evidence type="ECO:0008006" key="7">
    <source>
        <dbReference type="Google" id="ProtNLM"/>
    </source>
</evidence>
<dbReference type="AlphaFoldDB" id="A0A0E0N335"/>
<evidence type="ECO:0000259" key="3">
    <source>
        <dbReference type="Pfam" id="PF16206"/>
    </source>
</evidence>
<dbReference type="Pfam" id="PF16213">
    <property type="entry name" value="DCB"/>
    <property type="match status" value="1"/>
</dbReference>
<evidence type="ECO:0000259" key="4">
    <source>
        <dbReference type="Pfam" id="PF16213"/>
    </source>
</evidence>
<dbReference type="Pfam" id="PF16206">
    <property type="entry name" value="Mon2_C"/>
    <property type="match status" value="1"/>
</dbReference>
<protein>
    <recommendedName>
        <fullName evidence="7">Protein MON2 homolog</fullName>
    </recommendedName>
</protein>
<name>A0A0E0N335_ORYRU</name>
<feature type="domain" description="Mon2/Sec7/BIG1-like dimerisation and cyclophilin-binding" evidence="4">
    <location>
        <begin position="3"/>
        <end position="194"/>
    </location>
</feature>
<reference evidence="5" key="2">
    <citation type="submission" date="2015-06" db="UniProtKB">
        <authorList>
            <consortium name="EnsemblPlants"/>
        </authorList>
    </citation>
    <scope>IDENTIFICATION</scope>
</reference>
<feature type="region of interest" description="Disordered" evidence="1">
    <location>
        <begin position="733"/>
        <end position="753"/>
    </location>
</feature>
<evidence type="ECO:0000313" key="5">
    <source>
        <dbReference type="EnsemblPlants" id="ORUFI01G35830.3"/>
    </source>
</evidence>
<evidence type="ECO:0000259" key="2">
    <source>
        <dbReference type="Pfam" id="PF09324"/>
    </source>
</evidence>
<evidence type="ECO:0000256" key="1">
    <source>
        <dbReference type="SAM" id="MobiDB-lite"/>
    </source>
</evidence>
<dbReference type="InterPro" id="IPR032629">
    <property type="entry name" value="DCB_dom"/>
</dbReference>
<dbReference type="Gramene" id="ORUFI01G35830.3">
    <property type="protein sequence ID" value="ORUFI01G35830.3"/>
    <property type="gene ID" value="ORUFI01G35830"/>
</dbReference>
<dbReference type="PANTHER" id="PTHR34199">
    <property type="entry name" value="NUMOD3 MOTIF FAMILY PROTEIN, EXPRESSED"/>
    <property type="match status" value="1"/>
</dbReference>
<dbReference type="Pfam" id="PF09324">
    <property type="entry name" value="Sec7-like_HDS"/>
    <property type="match status" value="1"/>
</dbReference>
<feature type="domain" description="Mon2/Sec7/BIG1-like HDS" evidence="2">
    <location>
        <begin position="595"/>
        <end position="671"/>
    </location>
</feature>
<proteinExistence type="predicted"/>
<dbReference type="EnsemblPlants" id="ORUFI01G35830.3">
    <property type="protein sequence ID" value="ORUFI01G35830.3"/>
    <property type="gene ID" value="ORUFI01G35830"/>
</dbReference>
<dbReference type="InterPro" id="IPR032817">
    <property type="entry name" value="Mon2_C"/>
</dbReference>
<evidence type="ECO:0000313" key="6">
    <source>
        <dbReference type="Proteomes" id="UP000008022"/>
    </source>
</evidence>
<dbReference type="InterPro" id="IPR015403">
    <property type="entry name" value="Mon2/Sec7/BIG1-like_HDS"/>
</dbReference>
<dbReference type="PANTHER" id="PTHR34199:SF4">
    <property type="entry name" value="ARM REPEAT SUPERFAMILY PROTEIN"/>
    <property type="match status" value="1"/>
</dbReference>
<sequence>MAFMAALEADLRALSAEARRRHPSVKDAAEHAILKELMGSCSSQVQCTCLECFCKKPKLRSLSSPMEIAQNEDILRMFLVACSVKSVKLSVIGLSCLQKLISHDAVASSALKDILTTLKDHAEMTDEIVQLKTLQTILIIFQSHLQPESEVNMSQAFDICLHLLESNRSSDSVRNTAAATFRQAVALVFDNVVHAESLPSSKASSARLSSRASSVADNVTRSFSHTLSLGRNSVEPTVREKLSNVGKLGLRLLEDLTALAAGGSATWLRVYSLHRTFALDILEFVLSTYVSVFRALLPYQQLEGEAGEPAFRRLVLRLVAHVIRLYSSSLVTESEGFCIEAHTLRLLFQTFDMNPTNTNVVENIVRALALVVATIQASDLSEETLAAVAGMFSSKAKGIEWSMDNDASNAAVLVASEAHTITLALEGLLGVVFTIATLTDEALDVGEACGVLRAIEPLNSFLASLCKFTINNPNEGEKRSIVLSPGSKKVEMLVDQRDSIILTPKNVQALRTLFNVAHRLHNVLGPSWVLVLETLAALDRAIHSPHASTQEVSASVSRLSRDTSGQYSDFHILSSLNSQGISSAPHHFQEEKLLKESETVSFEYAVLSPLVILYSSNKNIDVQMGALKILLHVLERHGEKLSYSWPSILHMLRAVTDASEKDLISLGFQSIRVIMNEGLATIPVQCLDECILVTGAYGTQKTDINISLTAVGLLWTATDFVVKGLISKSAEKANGMDEEAESGGTVKEEALSSSEKDIKQSPLKSVVDYNKLFFSVFSVLQKLGADDRPEVRNSAVRTLFQTLSTHGQKLSKTMWEDCLWIYVFPMHLLRLEMSGKERNLELEQGKLFICLSTTGWVLLLDFVKNGILNGSKEVALAAINCLQTFVGSNCSKGNLESSYVKSVLDIYELVLQTSPNYKNDSADKVKQEVLRGLGDLYVQAQSLFNDEMYLRLMAVMHLMIKSSMNPTDYDNELGSIPALQRVERSHLNNSSTKMDNAVGCGWGIMFIEKLVPIVVNLFLEAPQNERCMNTRRDNPKGTLWRVSAECFNRVVVDEVTHDSADCKSGMSSYKFSRARFWKEVADVYETFLVGSCGRVLSSDVPSVDSVTADETLEMAVLTVFGDNVLKLQKDAPVEVLQRLVNCLDHCASRTGSLPLQTVGLLYIGDKLMCYSIRNQQREGPLPSVRIDETICVLQELARLIINMETANALSMPLYLKEALEKNESHGRAHLLALLPTFSELVVSREARVRELVQVLLRLIASELGLQRLT</sequence>
<reference evidence="6" key="1">
    <citation type="submission" date="2013-06" db="EMBL/GenBank/DDBJ databases">
        <authorList>
            <person name="Zhao Q."/>
        </authorList>
    </citation>
    <scope>NUCLEOTIDE SEQUENCE</scope>
    <source>
        <strain evidence="6">cv. W1943</strain>
    </source>
</reference>
<organism evidence="5 6">
    <name type="scientific">Oryza rufipogon</name>
    <name type="common">Brownbeard rice</name>
    <name type="synonym">Asian wild rice</name>
    <dbReference type="NCBI Taxonomy" id="4529"/>
    <lineage>
        <taxon>Eukaryota</taxon>
        <taxon>Viridiplantae</taxon>
        <taxon>Streptophyta</taxon>
        <taxon>Embryophyta</taxon>
        <taxon>Tracheophyta</taxon>
        <taxon>Spermatophyta</taxon>
        <taxon>Magnoliopsida</taxon>
        <taxon>Liliopsida</taxon>
        <taxon>Poales</taxon>
        <taxon>Poaceae</taxon>
        <taxon>BOP clade</taxon>
        <taxon>Oryzoideae</taxon>
        <taxon>Oryzeae</taxon>
        <taxon>Oryzinae</taxon>
        <taxon>Oryza</taxon>
    </lineage>
</organism>